<dbReference type="AlphaFoldDB" id="A0A972GZA6"/>
<dbReference type="Gene3D" id="3.40.50.300">
    <property type="entry name" value="P-loop containing nucleotide triphosphate hydrolases"/>
    <property type="match status" value="1"/>
</dbReference>
<dbReference type="EMBL" id="WHOD01000071">
    <property type="protein sequence ID" value="NOU95625.1"/>
    <property type="molecule type" value="Genomic_DNA"/>
</dbReference>
<sequence>MKVISLINMKGGVAKTTLAVNIADCLYQRHGKKVLLIDVDPQFNATQCLMSGNEYFNYLKDGEDTVLNIFDRNIRPTISFTEGVNKRVPKNLDEIKPYQTRRGFQLLPGALDLYKLEMAPGQGREFRIKNFLTTLGNSYEYVIIDTPPTPSVWMTSALLASQYYLIPVKPDPISLTGIDLLNGIVTEKMENFGNKIACAGVVLTVAEENTYVFRDARRNLARSEVWKDKIFIKSLPKRVEVARRQLKQEFILDIDDSLLKSNLVGIVKELIERIG</sequence>
<feature type="domain" description="AAA" evidence="1">
    <location>
        <begin position="1"/>
        <end position="188"/>
    </location>
</feature>
<gene>
    <name evidence="2" type="ORF">GC093_20675</name>
</gene>
<dbReference type="PANTHER" id="PTHR13696">
    <property type="entry name" value="P-LOOP CONTAINING NUCLEOSIDE TRIPHOSPHATE HYDROLASE"/>
    <property type="match status" value="1"/>
</dbReference>
<dbReference type="PANTHER" id="PTHR13696:SF99">
    <property type="entry name" value="COBYRINIC ACID AC-DIAMIDE SYNTHASE"/>
    <property type="match status" value="1"/>
</dbReference>
<reference evidence="2" key="1">
    <citation type="submission" date="2019-10" db="EMBL/GenBank/DDBJ databases">
        <title>Description of Paenibacillus glebae sp. nov.</title>
        <authorList>
            <person name="Carlier A."/>
            <person name="Qi S."/>
        </authorList>
    </citation>
    <scope>NUCLEOTIDE SEQUENCE</scope>
    <source>
        <strain evidence="2">LMG 31456</strain>
    </source>
</reference>
<comment type="caution">
    <text evidence="2">The sequence shown here is derived from an EMBL/GenBank/DDBJ whole genome shotgun (WGS) entry which is preliminary data.</text>
</comment>
<proteinExistence type="predicted"/>
<dbReference type="Pfam" id="PF13614">
    <property type="entry name" value="AAA_31"/>
    <property type="match status" value="1"/>
</dbReference>
<accession>A0A972GZA6</accession>
<dbReference type="InterPro" id="IPR025669">
    <property type="entry name" value="AAA_dom"/>
</dbReference>
<dbReference type="InterPro" id="IPR027417">
    <property type="entry name" value="P-loop_NTPase"/>
</dbReference>
<dbReference type="Proteomes" id="UP000641588">
    <property type="component" value="Unassembled WGS sequence"/>
</dbReference>
<evidence type="ECO:0000313" key="3">
    <source>
        <dbReference type="Proteomes" id="UP000641588"/>
    </source>
</evidence>
<dbReference type="RefSeq" id="WP_171653851.1">
    <property type="nucleotide sequence ID" value="NZ_WHOD01000071.1"/>
</dbReference>
<evidence type="ECO:0000259" key="1">
    <source>
        <dbReference type="Pfam" id="PF13614"/>
    </source>
</evidence>
<dbReference type="InterPro" id="IPR050678">
    <property type="entry name" value="DNA_Partitioning_ATPase"/>
</dbReference>
<keyword evidence="3" id="KW-1185">Reference proteome</keyword>
<dbReference type="SUPFAM" id="SSF52540">
    <property type="entry name" value="P-loop containing nucleoside triphosphate hydrolases"/>
    <property type="match status" value="1"/>
</dbReference>
<evidence type="ECO:0000313" key="2">
    <source>
        <dbReference type="EMBL" id="NOU95625.1"/>
    </source>
</evidence>
<organism evidence="2 3">
    <name type="scientific">Paenibacillus foliorum</name>
    <dbReference type="NCBI Taxonomy" id="2654974"/>
    <lineage>
        <taxon>Bacteria</taxon>
        <taxon>Bacillati</taxon>
        <taxon>Bacillota</taxon>
        <taxon>Bacilli</taxon>
        <taxon>Bacillales</taxon>
        <taxon>Paenibacillaceae</taxon>
        <taxon>Paenibacillus</taxon>
    </lineage>
</organism>
<dbReference type="CDD" id="cd02042">
    <property type="entry name" value="ParAB_family"/>
    <property type="match status" value="1"/>
</dbReference>
<protein>
    <submittedName>
        <fullName evidence="2">AAA family ATPase</fullName>
    </submittedName>
</protein>
<name>A0A972GZA6_9BACL</name>